<protein>
    <recommendedName>
        <fullName evidence="2">diacylglycerol kinase (ATP)</fullName>
        <ecNumber evidence="2">2.7.1.107</ecNumber>
    </recommendedName>
</protein>
<evidence type="ECO:0000313" key="8">
    <source>
        <dbReference type="EMBL" id="AFZ79366.1"/>
    </source>
</evidence>
<dbReference type="eggNOG" id="KOG1169">
    <property type="taxonomic scope" value="Eukaryota"/>
</dbReference>
<dbReference type="InterPro" id="IPR001206">
    <property type="entry name" value="Diacylglycerol_kinase_cat_dom"/>
</dbReference>
<keyword evidence="3 8" id="KW-0808">Transferase</keyword>
<evidence type="ECO:0000313" key="9">
    <source>
        <dbReference type="Proteomes" id="UP000031512"/>
    </source>
</evidence>
<gene>
    <name evidence="8" type="ORF">BEWA_022140</name>
</gene>
<evidence type="ECO:0000256" key="6">
    <source>
        <dbReference type="ARBA" id="ARBA00022840"/>
    </source>
</evidence>
<dbReference type="InterPro" id="IPR000756">
    <property type="entry name" value="Diacylglycerol_kin_accessory"/>
</dbReference>
<feature type="domain" description="DAGKc" evidence="7">
    <location>
        <begin position="1"/>
        <end position="117"/>
    </location>
</feature>
<dbReference type="RefSeq" id="XP_004829032.1">
    <property type="nucleotide sequence ID" value="XM_004828975.1"/>
</dbReference>
<dbReference type="InterPro" id="IPR037607">
    <property type="entry name" value="DGK"/>
</dbReference>
<comment type="similarity">
    <text evidence="1">Belongs to the eukaryotic diacylglycerol kinase family.</text>
</comment>
<dbReference type="VEuPathDB" id="PiroplasmaDB:BEWA_022140"/>
<dbReference type="EC" id="2.7.1.107" evidence="2"/>
<keyword evidence="9" id="KW-1185">Reference proteome</keyword>
<dbReference type="PANTHER" id="PTHR11255">
    <property type="entry name" value="DIACYLGLYCEROL KINASE"/>
    <property type="match status" value="1"/>
</dbReference>
<evidence type="ECO:0000256" key="4">
    <source>
        <dbReference type="ARBA" id="ARBA00022741"/>
    </source>
</evidence>
<sequence>MEFIYIFVNPESGGKSAYNFIEPCVDELKFSKPVPHIIRIYSIFEGESGNKPGFIHLKKLVSEKRADDGIKVIIAGGDGSLTWVISEVEKHGISTEDIVFGIVPYGTGNDFARAVKWNKFHNLKPFVDNLRPLRGLVEKILNAECAAHDFWHILITVEPEGSFNQINSNTRTKQTVFDINGDEVKKMEFMMGNYFSIGTESRIGRGFDRRRSFSTGMNKFRYLMEGIKRSVLGQVFVDKQIDKMLTGELYNDIVFVTEKNDENVPVLPKTVSFIATNIPSFAAGVDCFKGKHLGLSNLSKGESSKLFQASQRMGDGQLEFTCYKAVSHMALDLLASGHSRRVHVGKGPWKIVFKQLSPAEKTYFQIDGEFFVMFQPKEVEIKHVKTIRVLV</sequence>
<keyword evidence="4" id="KW-0547">Nucleotide-binding</keyword>
<keyword evidence="6" id="KW-0067">ATP-binding</keyword>
<dbReference type="PROSITE" id="PS50146">
    <property type="entry name" value="DAGK"/>
    <property type="match status" value="1"/>
</dbReference>
<dbReference type="Pfam" id="PF00781">
    <property type="entry name" value="DAGK_cat"/>
    <property type="match status" value="1"/>
</dbReference>
<dbReference type="GO" id="GO:0005524">
    <property type="term" value="F:ATP binding"/>
    <property type="evidence" value="ECO:0007669"/>
    <property type="project" value="UniProtKB-KW"/>
</dbReference>
<dbReference type="SMART" id="SM00046">
    <property type="entry name" value="DAGKc"/>
    <property type="match status" value="1"/>
</dbReference>
<dbReference type="STRING" id="1537102.L0AWF8"/>
<dbReference type="EMBL" id="CP001669">
    <property type="protein sequence ID" value="AFZ79366.1"/>
    <property type="molecule type" value="Genomic_DNA"/>
</dbReference>
<organism evidence="8 9">
    <name type="scientific">Theileria equi strain WA</name>
    <dbReference type="NCBI Taxonomy" id="1537102"/>
    <lineage>
        <taxon>Eukaryota</taxon>
        <taxon>Sar</taxon>
        <taxon>Alveolata</taxon>
        <taxon>Apicomplexa</taxon>
        <taxon>Aconoidasida</taxon>
        <taxon>Piroplasmida</taxon>
        <taxon>Theileriidae</taxon>
        <taxon>Theileria</taxon>
    </lineage>
</organism>
<evidence type="ECO:0000256" key="3">
    <source>
        <dbReference type="ARBA" id="ARBA00022679"/>
    </source>
</evidence>
<dbReference type="GeneID" id="15803896"/>
<dbReference type="Pfam" id="PF00609">
    <property type="entry name" value="DAGK_acc"/>
    <property type="match status" value="1"/>
</dbReference>
<dbReference type="Proteomes" id="UP000031512">
    <property type="component" value="Chromosome 1"/>
</dbReference>
<proteinExistence type="inferred from homology"/>
<dbReference type="KEGG" id="beq:BEWA_022140"/>
<dbReference type="SUPFAM" id="SSF111331">
    <property type="entry name" value="NAD kinase/diacylglycerol kinase-like"/>
    <property type="match status" value="1"/>
</dbReference>
<dbReference type="AlphaFoldDB" id="L0AWF8"/>
<dbReference type="InterPro" id="IPR016064">
    <property type="entry name" value="NAD/diacylglycerol_kinase_sf"/>
</dbReference>
<keyword evidence="5 8" id="KW-0418">Kinase</keyword>
<evidence type="ECO:0000256" key="5">
    <source>
        <dbReference type="ARBA" id="ARBA00022777"/>
    </source>
</evidence>
<dbReference type="GO" id="GO:0004143">
    <property type="term" value="F:ATP-dependent diacylglycerol kinase activity"/>
    <property type="evidence" value="ECO:0007669"/>
    <property type="project" value="UniProtKB-EC"/>
</dbReference>
<dbReference type="GO" id="GO:0007200">
    <property type="term" value="P:phospholipase C-activating G protein-coupled receptor signaling pathway"/>
    <property type="evidence" value="ECO:0007669"/>
    <property type="project" value="InterPro"/>
</dbReference>
<evidence type="ECO:0000256" key="1">
    <source>
        <dbReference type="ARBA" id="ARBA00009280"/>
    </source>
</evidence>
<evidence type="ECO:0000256" key="2">
    <source>
        <dbReference type="ARBA" id="ARBA00012133"/>
    </source>
</evidence>
<name>L0AWF8_THEEQ</name>
<accession>L0AWF8</accession>
<dbReference type="GO" id="GO:0016020">
    <property type="term" value="C:membrane"/>
    <property type="evidence" value="ECO:0007669"/>
    <property type="project" value="TreeGrafter"/>
</dbReference>
<dbReference type="InterPro" id="IPR017438">
    <property type="entry name" value="ATP-NAD_kinase_N"/>
</dbReference>
<dbReference type="PANTHER" id="PTHR11255:SF121">
    <property type="entry name" value="DIACYLGLYCEROL KINASE (ATP)"/>
    <property type="match status" value="1"/>
</dbReference>
<reference evidence="8 9" key="1">
    <citation type="journal article" date="2012" name="BMC Genomics">
        <title>Comparative genomic analysis and phylogenetic position of Theileria equi.</title>
        <authorList>
            <person name="Kappmeyer L.S."/>
            <person name="Thiagarajan M."/>
            <person name="Herndon D.R."/>
            <person name="Ramsay J.D."/>
            <person name="Caler E."/>
            <person name="Djikeng A."/>
            <person name="Gillespie J.J."/>
            <person name="Lau A.O."/>
            <person name="Roalson E.H."/>
            <person name="Silva J.C."/>
            <person name="Silva M.G."/>
            <person name="Suarez C.E."/>
            <person name="Ueti M.W."/>
            <person name="Nene V.M."/>
            <person name="Mealey R.H."/>
            <person name="Knowles D.P."/>
            <person name="Brayton K.A."/>
        </authorList>
    </citation>
    <scope>NUCLEOTIDE SEQUENCE [LARGE SCALE GENOMIC DNA]</scope>
    <source>
        <strain evidence="8 9">WA</strain>
    </source>
</reference>
<dbReference type="Gene3D" id="3.40.50.10330">
    <property type="entry name" value="Probable inorganic polyphosphate/atp-NAD kinase, domain 1"/>
    <property type="match status" value="1"/>
</dbReference>
<evidence type="ECO:0000259" key="7">
    <source>
        <dbReference type="PROSITE" id="PS50146"/>
    </source>
</evidence>
<dbReference type="OrthoDB" id="242257at2759"/>